<dbReference type="CDD" id="cd01086">
    <property type="entry name" value="MetAP1"/>
    <property type="match status" value="1"/>
</dbReference>
<dbReference type="Pfam" id="PF00557">
    <property type="entry name" value="Peptidase_M24"/>
    <property type="match status" value="1"/>
</dbReference>
<dbReference type="InterPro" id="IPR000994">
    <property type="entry name" value="Pept_M24"/>
</dbReference>
<dbReference type="AlphaFoldDB" id="A0A0M2R1X9"/>
<comment type="similarity">
    <text evidence="6">Belongs to the peptidase M24A family. Methionine aminopeptidase type 1 subfamily.</text>
</comment>
<dbReference type="PROSITE" id="PS00680">
    <property type="entry name" value="MAP_1"/>
    <property type="match status" value="1"/>
</dbReference>
<feature type="binding site" evidence="6">
    <location>
        <position position="98"/>
    </location>
    <ligand>
        <name>a divalent metal cation</name>
        <dbReference type="ChEBI" id="CHEBI:60240"/>
        <label>1</label>
    </ligand>
</feature>
<evidence type="ECO:0000256" key="1">
    <source>
        <dbReference type="ARBA" id="ARBA00002521"/>
    </source>
</evidence>
<dbReference type="InterPro" id="IPR002467">
    <property type="entry name" value="Pept_M24A_MAP1"/>
</dbReference>
<comment type="subunit">
    <text evidence="6">Monomer.</text>
</comment>
<dbReference type="RefSeq" id="WP_046509534.1">
    <property type="nucleotide sequence ID" value="NZ_LANI01000028.1"/>
</dbReference>
<evidence type="ECO:0000256" key="4">
    <source>
        <dbReference type="ARBA" id="ARBA00022723"/>
    </source>
</evidence>
<dbReference type="Gene3D" id="3.90.230.10">
    <property type="entry name" value="Creatinase/methionine aminopeptidase superfamily"/>
    <property type="match status" value="1"/>
</dbReference>
<feature type="domain" description="Peptidase M24" evidence="8">
    <location>
        <begin position="14"/>
        <end position="242"/>
    </location>
</feature>
<comment type="caution">
    <text evidence="9">The sequence shown here is derived from an EMBL/GenBank/DDBJ whole genome shotgun (WGS) entry which is preliminary data.</text>
</comment>
<dbReference type="GO" id="GO:0046872">
    <property type="term" value="F:metal ion binding"/>
    <property type="evidence" value="ECO:0007669"/>
    <property type="project" value="UniProtKB-UniRule"/>
</dbReference>
<feature type="binding site" evidence="6">
    <location>
        <position position="109"/>
    </location>
    <ligand>
        <name>a divalent metal cation</name>
        <dbReference type="ChEBI" id="CHEBI:60240"/>
        <label>2</label>
        <note>catalytic</note>
    </ligand>
</feature>
<dbReference type="GO" id="GO:0070006">
    <property type="term" value="F:metalloaminopeptidase activity"/>
    <property type="evidence" value="ECO:0007669"/>
    <property type="project" value="UniProtKB-UniRule"/>
</dbReference>
<feature type="binding site" evidence="6">
    <location>
        <position position="172"/>
    </location>
    <ligand>
        <name>a divalent metal cation</name>
        <dbReference type="ChEBI" id="CHEBI:60240"/>
        <label>2</label>
        <note>catalytic</note>
    </ligand>
</feature>
<keyword evidence="10" id="KW-1185">Reference proteome</keyword>
<feature type="binding site" evidence="6">
    <location>
        <position position="109"/>
    </location>
    <ligand>
        <name>a divalent metal cation</name>
        <dbReference type="ChEBI" id="CHEBI:60240"/>
        <label>1</label>
    </ligand>
</feature>
<dbReference type="PATRIC" id="fig|1549748.8.peg.2159"/>
<proteinExistence type="inferred from homology"/>
<dbReference type="GO" id="GO:0005829">
    <property type="term" value="C:cytosol"/>
    <property type="evidence" value="ECO:0007669"/>
    <property type="project" value="TreeGrafter"/>
</dbReference>
<keyword evidence="3 6" id="KW-0645">Protease</keyword>
<feature type="binding site" evidence="6">
    <location>
        <position position="205"/>
    </location>
    <ligand>
        <name>a divalent metal cation</name>
        <dbReference type="ChEBI" id="CHEBI:60240"/>
        <label>2</label>
        <note>catalytic</note>
    </ligand>
</feature>
<keyword evidence="4 6" id="KW-0479">Metal-binding</keyword>
<dbReference type="GO" id="GO:0004239">
    <property type="term" value="F:initiator methionyl aminopeptidase activity"/>
    <property type="evidence" value="ECO:0007669"/>
    <property type="project" value="UniProtKB-UniRule"/>
</dbReference>
<evidence type="ECO:0000313" key="10">
    <source>
        <dbReference type="Proteomes" id="UP000034491"/>
    </source>
</evidence>
<dbReference type="Proteomes" id="UP000034491">
    <property type="component" value="Unassembled WGS sequence"/>
</dbReference>
<comment type="cofactor">
    <cofactor evidence="6">
        <name>Co(2+)</name>
        <dbReference type="ChEBI" id="CHEBI:48828"/>
    </cofactor>
    <cofactor evidence="6">
        <name>Zn(2+)</name>
        <dbReference type="ChEBI" id="CHEBI:29105"/>
    </cofactor>
    <cofactor evidence="6">
        <name>Mn(2+)</name>
        <dbReference type="ChEBI" id="CHEBI:29035"/>
    </cofactor>
    <cofactor evidence="6">
        <name>Fe(2+)</name>
        <dbReference type="ChEBI" id="CHEBI:29033"/>
    </cofactor>
    <text evidence="6">Binds 2 divalent metal cations per subunit. Has a high-affinity and a low affinity metal-binding site. The true nature of the physiological cofactor is under debate. The enzyme is active with cobalt, zinc, manganese or divalent iron ions. Most likely, methionine aminopeptidases function as mononuclear Fe(2+)-metalloproteases under physiological conditions, and the catalytically relevant metal-binding site has been assigned to the histidine-containing high-affinity site.</text>
</comment>
<sequence>MQQPVIKTASEIAKMRISGALTAKVLEEVEKIITPGVSTMEINDFCDDFIQHEINAIPGSKGQYDYPFAVNTSVNHIICHGIPSKTAKLKKGDIINVDLTVLKGGYYGDSSKMFAVGKIQPHAQKLIDITRECLYQAIHIVKPGKTFGDIGFTIQTLAEKNGYSVVQEFCGHGIGAEMHEPPEVRHYGNAGEGITLKEGMTFTIEPMINQGKAAIRQHPDGWTVSTKDRRLSAQCEHTILVTSSGYEILTYRDEEKELIPRITP</sequence>
<feature type="binding site" evidence="6">
    <location>
        <position position="236"/>
    </location>
    <ligand>
        <name>a divalent metal cation</name>
        <dbReference type="ChEBI" id="CHEBI:60240"/>
        <label>1</label>
    </ligand>
</feature>
<evidence type="ECO:0000256" key="3">
    <source>
        <dbReference type="ARBA" id="ARBA00022670"/>
    </source>
</evidence>
<comment type="function">
    <text evidence="1 6">Removes the N-terminal methionine from nascent proteins. The N-terminal methionine is often cleaved when the second residue in the primary sequence is small and uncharged (Met-Ala-, Cys, Gly, Pro, Ser, Thr, or Val). Requires deformylation of the N(alpha)-formylated initiator methionine before it can be hydrolyzed.</text>
</comment>
<feature type="binding site" evidence="6">
    <location>
        <position position="80"/>
    </location>
    <ligand>
        <name>substrate</name>
    </ligand>
</feature>
<evidence type="ECO:0000256" key="7">
    <source>
        <dbReference type="RuleBase" id="RU003653"/>
    </source>
</evidence>
<evidence type="ECO:0000256" key="2">
    <source>
        <dbReference type="ARBA" id="ARBA00022438"/>
    </source>
</evidence>
<dbReference type="NCBIfam" id="TIGR00500">
    <property type="entry name" value="met_pdase_I"/>
    <property type="match status" value="1"/>
</dbReference>
<feature type="binding site" evidence="6">
    <location>
        <position position="236"/>
    </location>
    <ligand>
        <name>a divalent metal cation</name>
        <dbReference type="ChEBI" id="CHEBI:60240"/>
        <label>2</label>
        <note>catalytic</note>
    </ligand>
</feature>
<dbReference type="InterPro" id="IPR001714">
    <property type="entry name" value="Pept_M24_MAP"/>
</dbReference>
<dbReference type="PANTHER" id="PTHR43330:SF27">
    <property type="entry name" value="METHIONINE AMINOPEPTIDASE"/>
    <property type="match status" value="1"/>
</dbReference>
<dbReference type="PANTHER" id="PTHR43330">
    <property type="entry name" value="METHIONINE AMINOPEPTIDASE"/>
    <property type="match status" value="1"/>
</dbReference>
<feature type="binding site" evidence="6">
    <location>
        <position position="179"/>
    </location>
    <ligand>
        <name>substrate</name>
    </ligand>
</feature>
<reference evidence="9 10" key="1">
    <citation type="submission" date="2015-03" db="EMBL/GenBank/DDBJ databases">
        <title>Genome sequence of Kiloniella sp. P1-1, isolated from the gut microflora of Pacific white shrimp, Penaeus vannamei.</title>
        <authorList>
            <person name="Shao Z."/>
            <person name="Wang L."/>
            <person name="Li X."/>
        </authorList>
    </citation>
    <scope>NUCLEOTIDE SEQUENCE [LARGE SCALE GENOMIC DNA]</scope>
    <source>
        <strain evidence="9 10">P1-1</strain>
    </source>
</reference>
<dbReference type="OrthoDB" id="9802055at2"/>
<evidence type="ECO:0000313" key="9">
    <source>
        <dbReference type="EMBL" id="KKJ75651.1"/>
    </source>
</evidence>
<accession>A0A0M2R1X9</accession>
<dbReference type="EMBL" id="LANI01000028">
    <property type="protein sequence ID" value="KKJ75651.1"/>
    <property type="molecule type" value="Genomic_DNA"/>
</dbReference>
<evidence type="ECO:0000256" key="5">
    <source>
        <dbReference type="ARBA" id="ARBA00022801"/>
    </source>
</evidence>
<dbReference type="GO" id="GO:0006508">
    <property type="term" value="P:proteolysis"/>
    <property type="evidence" value="ECO:0007669"/>
    <property type="project" value="UniProtKB-KW"/>
</dbReference>
<organism evidence="9 10">
    <name type="scientific">Kiloniella litopenaei</name>
    <dbReference type="NCBI Taxonomy" id="1549748"/>
    <lineage>
        <taxon>Bacteria</taxon>
        <taxon>Pseudomonadati</taxon>
        <taxon>Pseudomonadota</taxon>
        <taxon>Alphaproteobacteria</taxon>
        <taxon>Rhodospirillales</taxon>
        <taxon>Kiloniellaceae</taxon>
        <taxon>Kiloniella</taxon>
    </lineage>
</organism>
<evidence type="ECO:0000259" key="8">
    <source>
        <dbReference type="Pfam" id="PF00557"/>
    </source>
</evidence>
<gene>
    <name evidence="6" type="primary">map</name>
    <name evidence="9" type="ORF">WH95_16950</name>
</gene>
<keyword evidence="5 6" id="KW-0378">Hydrolase</keyword>
<keyword evidence="2 6" id="KW-0031">Aminopeptidase</keyword>
<dbReference type="STRING" id="1549748.WH95_16950"/>
<dbReference type="EC" id="3.4.11.18" evidence="6 7"/>
<dbReference type="SUPFAM" id="SSF55920">
    <property type="entry name" value="Creatinase/aminopeptidase"/>
    <property type="match status" value="1"/>
</dbReference>
<dbReference type="PRINTS" id="PR00599">
    <property type="entry name" value="MAPEPTIDASE"/>
</dbReference>
<protein>
    <recommendedName>
        <fullName evidence="6 7">Methionine aminopeptidase</fullName>
        <shortName evidence="6">MAP</shortName>
        <shortName evidence="6">MetAP</shortName>
        <ecNumber evidence="6 7">3.4.11.18</ecNumber>
    </recommendedName>
    <alternativeName>
        <fullName evidence="6">Peptidase M</fullName>
    </alternativeName>
</protein>
<name>A0A0M2R1X9_9PROT</name>
<dbReference type="InterPro" id="IPR036005">
    <property type="entry name" value="Creatinase/aminopeptidase-like"/>
</dbReference>
<comment type="catalytic activity">
    <reaction evidence="6 7">
        <text>Release of N-terminal amino acids, preferentially methionine, from peptides and arylamides.</text>
        <dbReference type="EC" id="3.4.11.18"/>
    </reaction>
</comment>
<dbReference type="HAMAP" id="MF_01974">
    <property type="entry name" value="MetAP_1"/>
    <property type="match status" value="1"/>
</dbReference>
<evidence type="ECO:0000256" key="6">
    <source>
        <dbReference type="HAMAP-Rule" id="MF_01974"/>
    </source>
</evidence>